<evidence type="ECO:0000256" key="29">
    <source>
        <dbReference type="ARBA" id="ARBA00048989"/>
    </source>
</evidence>
<dbReference type="InterPro" id="IPR000960">
    <property type="entry name" value="Flavin_mOase"/>
</dbReference>
<comment type="catalytic activity">
    <reaction evidence="20">
        <text>hypotaurine + NADH + O2 + H(+) = taurine + NAD(+) + H2O</text>
        <dbReference type="Rhea" id="RHEA:74111"/>
        <dbReference type="ChEBI" id="CHEBI:15377"/>
        <dbReference type="ChEBI" id="CHEBI:15378"/>
        <dbReference type="ChEBI" id="CHEBI:15379"/>
        <dbReference type="ChEBI" id="CHEBI:57540"/>
        <dbReference type="ChEBI" id="CHEBI:57853"/>
        <dbReference type="ChEBI" id="CHEBI:57945"/>
        <dbReference type="ChEBI" id="CHEBI:507393"/>
        <dbReference type="EC" id="1.14.13.8"/>
    </reaction>
    <physiologicalReaction direction="left-to-right" evidence="20">
        <dbReference type="Rhea" id="RHEA:74112"/>
    </physiologicalReaction>
</comment>
<keyword evidence="10 33" id="KW-0274">FAD</keyword>
<comment type="catalytic activity">
    <reaction evidence="27">
        <text>trimethylamine + NADPH + O2 = trimethylamine N-oxide + NADP(+) + H2O</text>
        <dbReference type="Rhea" id="RHEA:31979"/>
        <dbReference type="ChEBI" id="CHEBI:15377"/>
        <dbReference type="ChEBI" id="CHEBI:15379"/>
        <dbReference type="ChEBI" id="CHEBI:15724"/>
        <dbReference type="ChEBI" id="CHEBI:57783"/>
        <dbReference type="ChEBI" id="CHEBI:58349"/>
        <dbReference type="ChEBI" id="CHEBI:58389"/>
        <dbReference type="EC" id="1.14.13.148"/>
    </reaction>
    <physiologicalReaction direction="left-to-right" evidence="27">
        <dbReference type="Rhea" id="RHEA:31980"/>
    </physiologicalReaction>
</comment>
<dbReference type="WBParaSite" id="PDA_v2.g9401.t1">
    <property type="protein sequence ID" value="PDA_v2.g9401.t1"/>
    <property type="gene ID" value="PDA_v2.g9401"/>
</dbReference>
<evidence type="ECO:0000256" key="6">
    <source>
        <dbReference type="ARBA" id="ARBA00022553"/>
    </source>
</evidence>
<comment type="catalytic activity">
    <reaction evidence="24">
        <text>NADPH + O2 + H(+) = H2O2 + NADP(+)</text>
        <dbReference type="Rhea" id="RHEA:11260"/>
        <dbReference type="ChEBI" id="CHEBI:15378"/>
        <dbReference type="ChEBI" id="CHEBI:15379"/>
        <dbReference type="ChEBI" id="CHEBI:16240"/>
        <dbReference type="ChEBI" id="CHEBI:57783"/>
        <dbReference type="ChEBI" id="CHEBI:58349"/>
        <dbReference type="EC" id="1.6.3.1"/>
    </reaction>
    <physiologicalReaction direction="left-to-right" evidence="24">
        <dbReference type="Rhea" id="RHEA:11261"/>
    </physiologicalReaction>
</comment>
<keyword evidence="13 35" id="KW-1133">Transmembrane helix</keyword>
<keyword evidence="11" id="KW-0492">Microsome</keyword>
<sequence>MSNVKKRIAIIGAGASGLPSIRHALLYDLEPVCFELTNDIGGLWKYKENERAYKGLKVSSVMKSTVINTSKEMTAYSDFPPKPEVANFMHNSEMLQYLRDYAENYGLKNYIKFNHKVLSVERSEGYSKTGKWKITFLNEKDIEHVEIFDGVLLASGHHSQPRWPSPFPGQDKFQGNLMHSHDYFTHKGFEDQVVAVVGIGNSGGDLAVELSRIAKQVYLVTRRGTWICNRLIKGGYPADAALVTRKGNFVRKMLPLNMINDTMEKLLSETLNHEAYGLKPEHRVLSAHPTCNDELANRLANKTVKIKPNIKEFTESGIIFEDGTEVPKVDSVILATGYKFSFPLIEHGNLIPAEDNQVSLYLNMFAPELSDHNSLAILGLVQPWGSIMPISEIQSRLFYDALIGNTKLPKKHEMLKLIEFELIRVQSRYVKSPRHTIQVDYGVYMEEIGEVLGCVPNVFKLMFTDPVLAWSLWTGPATAYTYRLTGPFPWDGARKAILETKDRIFAGMAPDGKYIKRKNNVNYFKVLSVILLIAIFVGIFTNKLQYANFTNNFFGN</sequence>
<protein>
    <recommendedName>
        <fullName evidence="34">Flavin-containing monooxygenase</fullName>
        <ecNumber evidence="34">1.-.-.-</ecNumber>
    </recommendedName>
</protein>
<evidence type="ECO:0000256" key="2">
    <source>
        <dbReference type="ARBA" id="ARBA00004389"/>
    </source>
</evidence>
<name>A0A914QYJ8_9BILA</name>
<dbReference type="SUPFAM" id="SSF51905">
    <property type="entry name" value="FAD/NAD(P)-binding domain"/>
    <property type="match status" value="2"/>
</dbReference>
<evidence type="ECO:0000256" key="11">
    <source>
        <dbReference type="ARBA" id="ARBA00022848"/>
    </source>
</evidence>
<evidence type="ECO:0000256" key="4">
    <source>
        <dbReference type="ARBA" id="ARBA00009183"/>
    </source>
</evidence>
<evidence type="ECO:0000256" key="25">
    <source>
        <dbReference type="ARBA" id="ARBA00047977"/>
    </source>
</evidence>
<dbReference type="GO" id="GO:0034899">
    <property type="term" value="F:trimethylamine monooxygenase activity"/>
    <property type="evidence" value="ECO:0007669"/>
    <property type="project" value="UniProtKB-EC"/>
</dbReference>
<comment type="catalytic activity">
    <reaction evidence="32">
        <text>octan-3-one + NADPH + O2 + H(+) = pentyl propanoate + NADP(+) + H2O</text>
        <dbReference type="Rhea" id="RHEA:54840"/>
        <dbReference type="ChEBI" id="CHEBI:15377"/>
        <dbReference type="ChEBI" id="CHEBI:15378"/>
        <dbReference type="ChEBI" id="CHEBI:15379"/>
        <dbReference type="ChEBI" id="CHEBI:57783"/>
        <dbReference type="ChEBI" id="CHEBI:58349"/>
        <dbReference type="ChEBI" id="CHEBI:80946"/>
        <dbReference type="ChEBI" id="CHEBI:87373"/>
    </reaction>
    <physiologicalReaction direction="left-to-right" evidence="32">
        <dbReference type="Rhea" id="RHEA:54841"/>
    </physiologicalReaction>
</comment>
<comment type="catalytic activity">
    <reaction evidence="30">
        <text>heptan-4-one + NADPH + O2 + H(+) = propyl butanoate + NADP(+) + H2O</text>
        <dbReference type="Rhea" id="RHEA:54852"/>
        <dbReference type="ChEBI" id="CHEBI:15377"/>
        <dbReference type="ChEBI" id="CHEBI:15378"/>
        <dbReference type="ChEBI" id="CHEBI:15379"/>
        <dbReference type="ChEBI" id="CHEBI:57783"/>
        <dbReference type="ChEBI" id="CHEBI:58349"/>
        <dbReference type="ChEBI" id="CHEBI:89484"/>
        <dbReference type="ChEBI" id="CHEBI:89719"/>
    </reaction>
    <physiologicalReaction direction="left-to-right" evidence="30">
        <dbReference type="Rhea" id="RHEA:54853"/>
    </physiologicalReaction>
</comment>
<evidence type="ECO:0000256" key="18">
    <source>
        <dbReference type="ARBA" id="ARBA00045722"/>
    </source>
</evidence>
<dbReference type="Gene3D" id="3.50.50.60">
    <property type="entry name" value="FAD/NAD(P)-binding domain"/>
    <property type="match status" value="4"/>
</dbReference>
<evidence type="ECO:0000256" key="31">
    <source>
        <dbReference type="ARBA" id="ARBA00049443"/>
    </source>
</evidence>
<dbReference type="InterPro" id="IPR050346">
    <property type="entry name" value="FMO-like"/>
</dbReference>
<dbReference type="GO" id="GO:0016174">
    <property type="term" value="F:NAD(P)H oxidase H2O2-forming activity"/>
    <property type="evidence" value="ECO:0007669"/>
    <property type="project" value="UniProtKB-EC"/>
</dbReference>
<evidence type="ECO:0000256" key="26">
    <source>
        <dbReference type="ARBA" id="ARBA00048041"/>
    </source>
</evidence>
<dbReference type="InterPro" id="IPR036188">
    <property type="entry name" value="FAD/NAD-bd_sf"/>
</dbReference>
<evidence type="ECO:0000256" key="16">
    <source>
        <dbReference type="ARBA" id="ARBA00023098"/>
    </source>
</evidence>
<evidence type="ECO:0000256" key="33">
    <source>
        <dbReference type="PIRNR" id="PIRNR000332"/>
    </source>
</evidence>
<comment type="catalytic activity">
    <reaction evidence="25">
        <text>hexan-3-one + NADPH + O2 + H(+) = ethyl butanoate + NADP(+) + H2O</text>
        <dbReference type="Rhea" id="RHEA:54844"/>
        <dbReference type="ChEBI" id="CHEBI:15377"/>
        <dbReference type="ChEBI" id="CHEBI:15378"/>
        <dbReference type="ChEBI" id="CHEBI:15379"/>
        <dbReference type="ChEBI" id="CHEBI:57783"/>
        <dbReference type="ChEBI" id="CHEBI:58349"/>
        <dbReference type="ChEBI" id="CHEBI:88764"/>
        <dbReference type="ChEBI" id="CHEBI:89891"/>
    </reaction>
    <physiologicalReaction direction="left-to-right" evidence="25">
        <dbReference type="Rhea" id="RHEA:54845"/>
    </physiologicalReaction>
</comment>
<dbReference type="GO" id="GO:0005789">
    <property type="term" value="C:endoplasmic reticulum membrane"/>
    <property type="evidence" value="ECO:0007669"/>
    <property type="project" value="UniProtKB-SubCell"/>
</dbReference>
<evidence type="ECO:0000256" key="10">
    <source>
        <dbReference type="ARBA" id="ARBA00022827"/>
    </source>
</evidence>
<evidence type="ECO:0000256" key="14">
    <source>
        <dbReference type="ARBA" id="ARBA00023002"/>
    </source>
</evidence>
<organism evidence="36 37">
    <name type="scientific">Panagrolaimus davidi</name>
    <dbReference type="NCBI Taxonomy" id="227884"/>
    <lineage>
        <taxon>Eukaryota</taxon>
        <taxon>Metazoa</taxon>
        <taxon>Ecdysozoa</taxon>
        <taxon>Nematoda</taxon>
        <taxon>Chromadorea</taxon>
        <taxon>Rhabditida</taxon>
        <taxon>Tylenchina</taxon>
        <taxon>Panagrolaimomorpha</taxon>
        <taxon>Panagrolaimoidea</taxon>
        <taxon>Panagrolaimidae</taxon>
        <taxon>Panagrolaimus</taxon>
    </lineage>
</organism>
<dbReference type="EC" id="1.-.-.-" evidence="34"/>
<evidence type="ECO:0000256" key="9">
    <source>
        <dbReference type="ARBA" id="ARBA00022824"/>
    </source>
</evidence>
<comment type="cofactor">
    <cofactor evidence="1 33 34">
        <name>FAD</name>
        <dbReference type="ChEBI" id="CHEBI:57692"/>
    </cofactor>
</comment>
<comment type="function">
    <text evidence="18">Acts as a Baeyer-Villiger monooxygenase on a broad range of substrates. Catalyzes the insertion of an oxygen atom into a carbon-carbon bond adjacent to a carbonyl, which converts ketones to esters. Active on diverse carbonyl compounds, whereas soft nucleophiles are mostly non- or poorly reactive. In contrast with other forms of FMO it is non- or poorly active on 'classical' substrates such as drugs, pesticides, and dietary components containing soft nucleophilic heteroatoms. Able to oxidize drug molecules bearing a carbonyl group on an aliphatic chain, such as nabumetone and pentoxifylline. Also, in the absence of substrates, shows slow but yet significant NADPH oxidase activity. Acts as a positive modulator of cholesterol biosynthesis as well as glucose homeostasis, promoting metabolic aging via pleiotropic effects.</text>
</comment>
<dbReference type="Pfam" id="PF00743">
    <property type="entry name" value="FMO-like"/>
    <property type="match status" value="1"/>
</dbReference>
<evidence type="ECO:0000256" key="19">
    <source>
        <dbReference type="ARBA" id="ARBA00045957"/>
    </source>
</evidence>
<keyword evidence="17 33" id="KW-0472">Membrane</keyword>
<dbReference type="FunFam" id="3.50.50.60:FF:000159">
    <property type="entry name" value="Dimethylaniline monooxygenase [N-oxide-forming]"/>
    <property type="match status" value="1"/>
</dbReference>
<evidence type="ECO:0000256" key="28">
    <source>
        <dbReference type="ARBA" id="ARBA00048459"/>
    </source>
</evidence>
<dbReference type="PRINTS" id="PR01125">
    <property type="entry name" value="FMOXYGENASE5"/>
</dbReference>
<evidence type="ECO:0000256" key="8">
    <source>
        <dbReference type="ARBA" id="ARBA00022692"/>
    </source>
</evidence>
<evidence type="ECO:0000256" key="5">
    <source>
        <dbReference type="ARBA" id="ARBA00022481"/>
    </source>
</evidence>
<dbReference type="GO" id="GO:0006629">
    <property type="term" value="P:lipid metabolic process"/>
    <property type="evidence" value="ECO:0007669"/>
    <property type="project" value="UniProtKB-KW"/>
</dbReference>
<evidence type="ECO:0000256" key="22">
    <source>
        <dbReference type="ARBA" id="ARBA00047574"/>
    </source>
</evidence>
<dbReference type="Proteomes" id="UP000887578">
    <property type="component" value="Unplaced"/>
</dbReference>
<comment type="catalytic activity">
    <reaction evidence="22">
        <text>heptan-2-one + NADPH + O2 + H(+) = pentyl acetate + NADP(+) + H2O</text>
        <dbReference type="Rhea" id="RHEA:54836"/>
        <dbReference type="ChEBI" id="CHEBI:5672"/>
        <dbReference type="ChEBI" id="CHEBI:15377"/>
        <dbReference type="ChEBI" id="CHEBI:15378"/>
        <dbReference type="ChEBI" id="CHEBI:15379"/>
        <dbReference type="ChEBI" id="CHEBI:57783"/>
        <dbReference type="ChEBI" id="CHEBI:58349"/>
        <dbReference type="ChEBI" id="CHEBI:87362"/>
    </reaction>
    <physiologicalReaction direction="left-to-right" evidence="22">
        <dbReference type="Rhea" id="RHEA:54837"/>
    </physiologicalReaction>
</comment>
<keyword evidence="7 33" id="KW-0285">Flavoprotein</keyword>
<dbReference type="PIRSF" id="PIRSF000332">
    <property type="entry name" value="FMO"/>
    <property type="match status" value="1"/>
</dbReference>
<dbReference type="GO" id="GO:0050661">
    <property type="term" value="F:NADP binding"/>
    <property type="evidence" value="ECO:0007669"/>
    <property type="project" value="InterPro"/>
</dbReference>
<comment type="catalytic activity">
    <reaction evidence="21">
        <text>hexan-3-one + NADPH + O2 + H(+) = propyl propanoate + NADP(+) + H2O</text>
        <dbReference type="Rhea" id="RHEA:54848"/>
        <dbReference type="ChEBI" id="CHEBI:15377"/>
        <dbReference type="ChEBI" id="CHEBI:15378"/>
        <dbReference type="ChEBI" id="CHEBI:15379"/>
        <dbReference type="ChEBI" id="CHEBI:57783"/>
        <dbReference type="ChEBI" id="CHEBI:58349"/>
        <dbReference type="ChEBI" id="CHEBI:89828"/>
        <dbReference type="ChEBI" id="CHEBI:89891"/>
    </reaction>
    <physiologicalReaction direction="left-to-right" evidence="21">
        <dbReference type="Rhea" id="RHEA:54849"/>
    </physiologicalReaction>
</comment>
<accession>A0A914QYJ8</accession>
<dbReference type="PANTHER" id="PTHR23023">
    <property type="entry name" value="DIMETHYLANILINE MONOOXYGENASE"/>
    <property type="match status" value="1"/>
</dbReference>
<comment type="subcellular location">
    <subcellularLocation>
        <location evidence="2">Endoplasmic reticulum membrane</location>
        <topology evidence="2">Single-pass membrane protein</topology>
    </subcellularLocation>
    <subcellularLocation>
        <location evidence="3">Microsome membrane</location>
    </subcellularLocation>
</comment>
<keyword evidence="15 33" id="KW-0503">Monooxygenase</keyword>
<evidence type="ECO:0000256" key="7">
    <source>
        <dbReference type="ARBA" id="ARBA00022630"/>
    </source>
</evidence>
<dbReference type="PRINTS" id="PR00370">
    <property type="entry name" value="FMOXYGENASE"/>
</dbReference>
<evidence type="ECO:0000256" key="32">
    <source>
        <dbReference type="ARBA" id="ARBA00049475"/>
    </source>
</evidence>
<evidence type="ECO:0000256" key="34">
    <source>
        <dbReference type="RuleBase" id="RU361177"/>
    </source>
</evidence>
<comment type="catalytic activity">
    <reaction evidence="28">
        <text>octan-3-one + NADPH + O2 + H(+) = ethyl hexanoate + NADP(+) + H2O</text>
        <dbReference type="Rhea" id="RHEA:54856"/>
        <dbReference type="ChEBI" id="CHEBI:15377"/>
        <dbReference type="ChEBI" id="CHEBI:15378"/>
        <dbReference type="ChEBI" id="CHEBI:15379"/>
        <dbReference type="ChEBI" id="CHEBI:57783"/>
        <dbReference type="ChEBI" id="CHEBI:58349"/>
        <dbReference type="ChEBI" id="CHEBI:80946"/>
        <dbReference type="ChEBI" id="CHEBI:86055"/>
    </reaction>
    <physiologicalReaction direction="left-to-right" evidence="28">
        <dbReference type="Rhea" id="RHEA:54857"/>
    </physiologicalReaction>
</comment>
<evidence type="ECO:0000256" key="15">
    <source>
        <dbReference type="ARBA" id="ARBA00023033"/>
    </source>
</evidence>
<dbReference type="GO" id="GO:0004499">
    <property type="term" value="F:N,N-dimethylaniline monooxygenase activity"/>
    <property type="evidence" value="ECO:0007669"/>
    <property type="project" value="UniProtKB-UniRule"/>
</dbReference>
<keyword evidence="6" id="KW-0597">Phosphoprotein</keyword>
<dbReference type="InterPro" id="IPR002257">
    <property type="entry name" value="Flavin_mOase_5"/>
</dbReference>
<keyword evidence="5" id="KW-0488">Methylation</keyword>
<evidence type="ECO:0000256" key="35">
    <source>
        <dbReference type="SAM" id="Phobius"/>
    </source>
</evidence>
<dbReference type="GO" id="GO:0050660">
    <property type="term" value="F:flavin adenine dinucleotide binding"/>
    <property type="evidence" value="ECO:0007669"/>
    <property type="project" value="InterPro"/>
</dbReference>
<evidence type="ECO:0000256" key="20">
    <source>
        <dbReference type="ARBA" id="ARBA00047338"/>
    </source>
</evidence>
<evidence type="ECO:0000256" key="23">
    <source>
        <dbReference type="ARBA" id="ARBA00047855"/>
    </source>
</evidence>
<evidence type="ECO:0000256" key="27">
    <source>
        <dbReference type="ARBA" id="ARBA00048088"/>
    </source>
</evidence>
<evidence type="ECO:0000256" key="21">
    <source>
        <dbReference type="ARBA" id="ARBA00047426"/>
    </source>
</evidence>
<evidence type="ECO:0000256" key="24">
    <source>
        <dbReference type="ARBA" id="ARBA00047864"/>
    </source>
</evidence>
<keyword evidence="14 33" id="KW-0560">Oxidoreductase</keyword>
<evidence type="ECO:0000313" key="37">
    <source>
        <dbReference type="WBParaSite" id="PDA_v2.g9401.t1"/>
    </source>
</evidence>
<comment type="catalytic activity">
    <reaction evidence="31">
        <text>N,N-dimethylaniline + NADPH + O2 + H(+) = N,N-dimethylaniline N-oxide + NADP(+) + H2O</text>
        <dbReference type="Rhea" id="RHEA:24468"/>
        <dbReference type="ChEBI" id="CHEBI:15377"/>
        <dbReference type="ChEBI" id="CHEBI:15378"/>
        <dbReference type="ChEBI" id="CHEBI:15379"/>
        <dbReference type="ChEBI" id="CHEBI:16269"/>
        <dbReference type="ChEBI" id="CHEBI:17735"/>
        <dbReference type="ChEBI" id="CHEBI:57783"/>
        <dbReference type="ChEBI" id="CHEBI:58349"/>
        <dbReference type="EC" id="1.14.13.8"/>
    </reaction>
    <physiologicalReaction direction="left-to-right" evidence="31">
        <dbReference type="Rhea" id="RHEA:24469"/>
    </physiologicalReaction>
</comment>
<evidence type="ECO:0000256" key="1">
    <source>
        <dbReference type="ARBA" id="ARBA00001974"/>
    </source>
</evidence>
<proteinExistence type="inferred from homology"/>
<evidence type="ECO:0000256" key="17">
    <source>
        <dbReference type="ARBA" id="ARBA00023136"/>
    </source>
</evidence>
<evidence type="ECO:0000256" key="12">
    <source>
        <dbReference type="ARBA" id="ARBA00022857"/>
    </source>
</evidence>
<reference evidence="37" key="1">
    <citation type="submission" date="2022-11" db="UniProtKB">
        <authorList>
            <consortium name="WormBaseParasite"/>
        </authorList>
    </citation>
    <scope>IDENTIFICATION</scope>
</reference>
<keyword evidence="16" id="KW-0443">Lipid metabolism</keyword>
<dbReference type="InterPro" id="IPR020946">
    <property type="entry name" value="Flavin_mOase-like"/>
</dbReference>
<keyword evidence="36" id="KW-1185">Reference proteome</keyword>
<keyword evidence="12 33" id="KW-0521">NADP</keyword>
<keyword evidence="9 33" id="KW-0256">Endoplasmic reticulum</keyword>
<comment type="catalytic activity">
    <reaction evidence="26">
        <text>hypotaurine + NADPH + O2 + H(+) = taurine + NADP(+) + H2O</text>
        <dbReference type="Rhea" id="RHEA:69819"/>
        <dbReference type="ChEBI" id="CHEBI:15377"/>
        <dbReference type="ChEBI" id="CHEBI:15378"/>
        <dbReference type="ChEBI" id="CHEBI:15379"/>
        <dbReference type="ChEBI" id="CHEBI:57783"/>
        <dbReference type="ChEBI" id="CHEBI:57853"/>
        <dbReference type="ChEBI" id="CHEBI:58349"/>
        <dbReference type="ChEBI" id="CHEBI:507393"/>
        <dbReference type="EC" id="1.14.13.8"/>
    </reaction>
    <physiologicalReaction direction="left-to-right" evidence="26">
        <dbReference type="Rhea" id="RHEA:69820"/>
    </physiologicalReaction>
</comment>
<evidence type="ECO:0000256" key="13">
    <source>
        <dbReference type="ARBA" id="ARBA00022989"/>
    </source>
</evidence>
<keyword evidence="8 35" id="KW-0812">Transmembrane</keyword>
<comment type="function">
    <text evidence="19">Broad spectrum monooxygenase that catalyzes the oxygenation of a wide variety of nitrogen- and sulfur-containing compounds including xenobiotics. Catalyzes the S-oxygenation of hypotaurine to produce taurine, an organic osmolyte involved in cell volume regulation as well as a variety of cytoprotective and developmental processes. In vitro, catalyzes the N-oxygenation of trimethylamine (TMA) to produce trimethylamine N-oxide (TMAO) and could therefore participate to the detoxification of this compound that is generated by the action of gut microbiota from dietary precursors such as choline, choline containing compounds, betaine or L-carnitine.</text>
</comment>
<feature type="transmembrane region" description="Helical" evidence="35">
    <location>
        <begin position="523"/>
        <end position="541"/>
    </location>
</feature>
<dbReference type="AlphaFoldDB" id="A0A914QYJ8"/>
<evidence type="ECO:0000313" key="36">
    <source>
        <dbReference type="Proteomes" id="UP000887578"/>
    </source>
</evidence>
<evidence type="ECO:0000256" key="3">
    <source>
        <dbReference type="ARBA" id="ARBA00004524"/>
    </source>
</evidence>
<comment type="catalytic activity">
    <reaction evidence="23">
        <text>sulcatone + NADPH + O2 + H(+) = 4-methylpent-3-en-1-yl acetate + NADP(+) + H2O</text>
        <dbReference type="Rhea" id="RHEA:54864"/>
        <dbReference type="ChEBI" id="CHEBI:15377"/>
        <dbReference type="ChEBI" id="CHEBI:15378"/>
        <dbReference type="ChEBI" id="CHEBI:15379"/>
        <dbReference type="ChEBI" id="CHEBI:16310"/>
        <dbReference type="ChEBI" id="CHEBI:57783"/>
        <dbReference type="ChEBI" id="CHEBI:58349"/>
        <dbReference type="ChEBI" id="CHEBI:138373"/>
    </reaction>
    <physiologicalReaction direction="left-to-right" evidence="23">
        <dbReference type="Rhea" id="RHEA:54865"/>
    </physiologicalReaction>
</comment>
<evidence type="ECO:0000256" key="30">
    <source>
        <dbReference type="ARBA" id="ARBA00048990"/>
    </source>
</evidence>
<comment type="similarity">
    <text evidence="4 33 34">Belongs to the FMO family.</text>
</comment>
<comment type="catalytic activity">
    <reaction evidence="29">
        <text>(2E)-geranial + NADPH + O2 + H(+) = (1E)-2,6-dimethylhepta-1,5-dien-1-yl formate + NADP(+) + H2O</text>
        <dbReference type="Rhea" id="RHEA:54860"/>
        <dbReference type="ChEBI" id="CHEBI:15377"/>
        <dbReference type="ChEBI" id="CHEBI:15378"/>
        <dbReference type="ChEBI" id="CHEBI:15379"/>
        <dbReference type="ChEBI" id="CHEBI:16980"/>
        <dbReference type="ChEBI" id="CHEBI:57783"/>
        <dbReference type="ChEBI" id="CHEBI:58349"/>
        <dbReference type="ChEBI" id="CHEBI:138375"/>
    </reaction>
    <physiologicalReaction direction="left-to-right" evidence="29">
        <dbReference type="Rhea" id="RHEA:54861"/>
    </physiologicalReaction>
</comment>